<dbReference type="Pfam" id="PF12784">
    <property type="entry name" value="PDDEXK_2"/>
    <property type="match status" value="1"/>
</dbReference>
<reference evidence="1" key="1">
    <citation type="journal article" date="2013" name="Environ. Microbiol.">
        <title>Microbiota from the distal guts of lean and obese adolescents exhibit partial functional redundancy besides clear differences in community structure.</title>
        <authorList>
            <person name="Ferrer M."/>
            <person name="Ruiz A."/>
            <person name="Lanza F."/>
            <person name="Haange S.B."/>
            <person name="Oberbach A."/>
            <person name="Till H."/>
            <person name="Bargiela R."/>
            <person name="Campoy C."/>
            <person name="Segura M.T."/>
            <person name="Richter M."/>
            <person name="von Bergen M."/>
            <person name="Seifert J."/>
            <person name="Suarez A."/>
        </authorList>
    </citation>
    <scope>NUCLEOTIDE SEQUENCE</scope>
</reference>
<gene>
    <name evidence="1" type="ORF">LEA_08152</name>
</gene>
<accession>K1UDW2</accession>
<protein>
    <submittedName>
        <fullName evidence="1">Uncharacterized protein</fullName>
    </submittedName>
</protein>
<sequence>MRYKPIEFVDMGYKKEEEEATNTFEMHFIELPKFKQKNPDCNTKLEQWLWLIDGSEEEKVEMSAKENEE</sequence>
<evidence type="ECO:0000313" key="1">
    <source>
        <dbReference type="EMBL" id="EKC69701.1"/>
    </source>
</evidence>
<comment type="caution">
    <text evidence="1">The sequence shown here is derived from an EMBL/GenBank/DDBJ whole genome shotgun (WGS) entry which is preliminary data.</text>
</comment>
<organism evidence="1">
    <name type="scientific">human gut metagenome</name>
    <dbReference type="NCBI Taxonomy" id="408170"/>
    <lineage>
        <taxon>unclassified sequences</taxon>
        <taxon>metagenomes</taxon>
        <taxon>organismal metagenomes</taxon>
    </lineage>
</organism>
<dbReference type="EMBL" id="AJWY01005407">
    <property type="protein sequence ID" value="EKC69701.1"/>
    <property type="molecule type" value="Genomic_DNA"/>
</dbReference>
<name>K1UDW2_9ZZZZ</name>
<dbReference type="AlphaFoldDB" id="K1UDW2"/>
<proteinExistence type="predicted"/>